<proteinExistence type="predicted"/>
<evidence type="ECO:0000313" key="2">
    <source>
        <dbReference type="Proteomes" id="UP000021369"/>
    </source>
</evidence>
<dbReference type="Proteomes" id="UP000021369">
    <property type="component" value="Unassembled WGS sequence"/>
</dbReference>
<evidence type="ECO:0008006" key="3">
    <source>
        <dbReference type="Google" id="ProtNLM"/>
    </source>
</evidence>
<dbReference type="RefSeq" id="WP_037287205.1">
    <property type="nucleotide sequence ID" value="NZ_JEOB01000002.1"/>
</dbReference>
<dbReference type="EMBL" id="JEOB01000002">
    <property type="protein sequence ID" value="EXM40275.1"/>
    <property type="molecule type" value="Genomic_DNA"/>
</dbReference>
<reference evidence="1 2" key="1">
    <citation type="submission" date="2013-06" db="EMBL/GenBank/DDBJ databases">
        <title>Rumen cellulosomics: divergent fiber-degrading strategies revealed by comparative genome-wide analysis of six Ruminococcal strains.</title>
        <authorList>
            <person name="Dassa B."/>
            <person name="Borovok I."/>
            <person name="Lamed R."/>
            <person name="Flint H."/>
            <person name="Yeoman C.J."/>
            <person name="White B."/>
            <person name="Bayer E.A."/>
        </authorList>
    </citation>
    <scope>NUCLEOTIDE SEQUENCE [LARGE SCALE GENOMIC DNA]</scope>
    <source>
        <strain evidence="1 2">SY3</strain>
    </source>
</reference>
<accession>A0A011WTB7</accession>
<dbReference type="OrthoDB" id="3035633at2"/>
<dbReference type="PATRIC" id="fig|1341156.4.peg.1150"/>
<evidence type="ECO:0000313" key="1">
    <source>
        <dbReference type="EMBL" id="EXM40275.1"/>
    </source>
</evidence>
<gene>
    <name evidence="1" type="ORF">RASY3_09260</name>
</gene>
<organism evidence="1 2">
    <name type="scientific">Ruminococcus albus SY3</name>
    <dbReference type="NCBI Taxonomy" id="1341156"/>
    <lineage>
        <taxon>Bacteria</taxon>
        <taxon>Bacillati</taxon>
        <taxon>Bacillota</taxon>
        <taxon>Clostridia</taxon>
        <taxon>Eubacteriales</taxon>
        <taxon>Oscillospiraceae</taxon>
        <taxon>Ruminococcus</taxon>
    </lineage>
</organism>
<sequence length="460" mass="53128">MSQNSISSNELTDQIMSIVENSNVASEQKSLLREVFQNLARHQCQKLDNLKNMVHASVYEAEHTTESIGRIVVALLPKNYNLRGFSPVVDFSQLSFPDDDLDVYNSNADYIGLYFKCSYDRFLEIVDSGIANDYDAVVELKNGSRLNLKCSFRIDYSYIYQERILQTVASQYGFETPLIYSPYSRRFARIILSEDLSVSQITAINIPVLAKDIIATTLDYDLMWNIEVINRRSPELSMSDNFSIEKKAEMSDSFVANEYVVAGSSPSFKSKYSCYPNEYILFDGVGTRRLAIARDKKESFLFVMYDGLTRIEPIKRLKVNPINDINYDLEKFVKENTAHLNSYNSTTYRKRRLCSKADIIYSLSVFQQNEYDISIDSDFELIEKYPSGCISDYQNSHRYYQSNTDRNFNGETERSISNSKSLFCCLTFKGSDPFIEDFARYVLSYMNEQYPEFHWVGRCG</sequence>
<protein>
    <recommendedName>
        <fullName evidence="3">Normocyte-binding protein</fullName>
    </recommendedName>
</protein>
<name>A0A011WTB7_RUMAL</name>
<dbReference type="AlphaFoldDB" id="A0A011WTB7"/>
<comment type="caution">
    <text evidence="1">The sequence shown here is derived from an EMBL/GenBank/DDBJ whole genome shotgun (WGS) entry which is preliminary data.</text>
</comment>
<keyword evidence="2" id="KW-1185">Reference proteome</keyword>